<dbReference type="InterPro" id="IPR029058">
    <property type="entry name" value="AB_hydrolase_fold"/>
</dbReference>
<reference evidence="3" key="1">
    <citation type="submission" date="2022-12" db="EMBL/GenBank/DDBJ databases">
        <title>Whole genome sequence of Mycolicibacterium iranicum strain SBH312.</title>
        <authorList>
            <person name="Jani J."/>
            <person name="Arifin Mustapha Z."/>
            <person name="Ahmed K."/>
            <person name="Kai Ling C."/>
        </authorList>
    </citation>
    <scope>NUCLEOTIDE SEQUENCE</scope>
    <source>
        <strain evidence="3">SBH312</strain>
    </source>
</reference>
<evidence type="ECO:0000313" key="4">
    <source>
        <dbReference type="Proteomes" id="UP001084650"/>
    </source>
</evidence>
<dbReference type="Proteomes" id="UP001084650">
    <property type="component" value="Unassembled WGS sequence"/>
</dbReference>
<keyword evidence="4" id="KW-1185">Reference proteome</keyword>
<comment type="caution">
    <text evidence="3">The sequence shown here is derived from an EMBL/GenBank/DDBJ whole genome shotgun (WGS) entry which is preliminary data.</text>
</comment>
<dbReference type="GO" id="GO:0016787">
    <property type="term" value="F:hydrolase activity"/>
    <property type="evidence" value="ECO:0007669"/>
    <property type="project" value="UniProtKB-KW"/>
</dbReference>
<protein>
    <submittedName>
        <fullName evidence="3">Alpha/beta hydrolase</fullName>
    </submittedName>
</protein>
<evidence type="ECO:0000256" key="1">
    <source>
        <dbReference type="SAM" id="MobiDB-lite"/>
    </source>
</evidence>
<accession>A0ABT4HGA6</accession>
<evidence type="ECO:0000259" key="2">
    <source>
        <dbReference type="Pfam" id="PF00561"/>
    </source>
</evidence>
<gene>
    <name evidence="3" type="ORF">OY187_14365</name>
</gene>
<dbReference type="RefSeq" id="WP_268786352.1">
    <property type="nucleotide sequence ID" value="NZ_JAPQYE010000005.1"/>
</dbReference>
<dbReference type="InterPro" id="IPR000639">
    <property type="entry name" value="Epox_hydrolase-like"/>
</dbReference>
<dbReference type="InterPro" id="IPR000073">
    <property type="entry name" value="AB_hydrolase_1"/>
</dbReference>
<keyword evidence="3" id="KW-0378">Hydrolase</keyword>
<name>A0ABT4HGA6_MYCIR</name>
<organism evidence="3 4">
    <name type="scientific">Mycolicibacterium iranicum</name>
    <name type="common">Mycobacterium iranicum</name>
    <dbReference type="NCBI Taxonomy" id="912594"/>
    <lineage>
        <taxon>Bacteria</taxon>
        <taxon>Bacillati</taxon>
        <taxon>Actinomycetota</taxon>
        <taxon>Actinomycetes</taxon>
        <taxon>Mycobacteriales</taxon>
        <taxon>Mycobacteriaceae</taxon>
        <taxon>Mycolicibacterium</taxon>
    </lineage>
</organism>
<dbReference type="PANTHER" id="PTHR43689:SF8">
    <property type="entry name" value="ALPHA_BETA-HYDROLASES SUPERFAMILY PROTEIN"/>
    <property type="match status" value="1"/>
</dbReference>
<sequence>MPGGSDKFRPKVGTPSGVDLTRTTWTLPKEAELADGVVRWNSIGHGPAVVLVHGTPYSSFLWRDVAPALARAGRRVYVFDHLGYGQSDKQDGQDLTLAAQAHNFAELLGHWKLDRPSVIACDIGGAIVLRALLLERAQYSDLFLFDAVTGGTWEHGLFGLIRQHHEVFGQLPAYAHEALVTAHLRNGTHADYRPRVLDAYLAPWLGAAGQAAFYRQYRQLSQSDTADYEDLLATVDIPVTLAWGREDRILPAPHGEWIAARVPNRGLTWIDDAGHLLPEDAPAQLLERIIAHLSSGSPPATTR</sequence>
<feature type="domain" description="AB hydrolase-1" evidence="2">
    <location>
        <begin position="47"/>
        <end position="282"/>
    </location>
</feature>
<dbReference type="PRINTS" id="PR00111">
    <property type="entry name" value="ABHYDROLASE"/>
</dbReference>
<feature type="region of interest" description="Disordered" evidence="1">
    <location>
        <begin position="1"/>
        <end position="20"/>
    </location>
</feature>
<dbReference type="Gene3D" id="3.40.50.1820">
    <property type="entry name" value="alpha/beta hydrolase"/>
    <property type="match status" value="1"/>
</dbReference>
<dbReference type="SUPFAM" id="SSF53474">
    <property type="entry name" value="alpha/beta-Hydrolases"/>
    <property type="match status" value="1"/>
</dbReference>
<evidence type="ECO:0000313" key="3">
    <source>
        <dbReference type="EMBL" id="MCZ0729235.1"/>
    </source>
</evidence>
<dbReference type="Pfam" id="PF00561">
    <property type="entry name" value="Abhydrolase_1"/>
    <property type="match status" value="1"/>
</dbReference>
<proteinExistence type="predicted"/>
<dbReference type="PANTHER" id="PTHR43689">
    <property type="entry name" value="HYDROLASE"/>
    <property type="match status" value="1"/>
</dbReference>
<dbReference type="EMBL" id="JAPQYE010000005">
    <property type="protein sequence ID" value="MCZ0729235.1"/>
    <property type="molecule type" value="Genomic_DNA"/>
</dbReference>
<dbReference type="PRINTS" id="PR00412">
    <property type="entry name" value="EPOXHYDRLASE"/>
</dbReference>